<comment type="subcellular location">
    <subcellularLocation>
        <location evidence="1">Mitochondrion matrix</location>
    </subcellularLocation>
</comment>
<evidence type="ECO:0000256" key="11">
    <source>
        <dbReference type="ARBA" id="ARBA00047671"/>
    </source>
</evidence>
<evidence type="ECO:0000256" key="7">
    <source>
        <dbReference type="ARBA" id="ARBA00022946"/>
    </source>
</evidence>
<dbReference type="AlphaFoldDB" id="A0A8K0DI69"/>
<organism evidence="15 16">
    <name type="scientific">Ignelater luminosus</name>
    <name type="common">Cucubano</name>
    <name type="synonym">Pyrophorus luminosus</name>
    <dbReference type="NCBI Taxonomy" id="2038154"/>
    <lineage>
        <taxon>Eukaryota</taxon>
        <taxon>Metazoa</taxon>
        <taxon>Ecdysozoa</taxon>
        <taxon>Arthropoda</taxon>
        <taxon>Hexapoda</taxon>
        <taxon>Insecta</taxon>
        <taxon>Pterygota</taxon>
        <taxon>Neoptera</taxon>
        <taxon>Endopterygota</taxon>
        <taxon>Coleoptera</taxon>
        <taxon>Polyphaga</taxon>
        <taxon>Elateriformia</taxon>
        <taxon>Elateroidea</taxon>
        <taxon>Elateridae</taxon>
        <taxon>Agrypninae</taxon>
        <taxon>Pyrophorini</taxon>
        <taxon>Ignelater</taxon>
    </lineage>
</organism>
<name>A0A8K0DI69_IGNLU</name>
<dbReference type="Pfam" id="PF00587">
    <property type="entry name" value="tRNA-synt_2b"/>
    <property type="match status" value="1"/>
</dbReference>
<comment type="caution">
    <text evidence="15">The sequence shown here is derived from an EMBL/GenBank/DDBJ whole genome shotgun (WGS) entry which is preliminary data.</text>
</comment>
<evidence type="ECO:0000313" key="16">
    <source>
        <dbReference type="Proteomes" id="UP000801492"/>
    </source>
</evidence>
<reference evidence="15" key="1">
    <citation type="submission" date="2019-08" db="EMBL/GenBank/DDBJ databases">
        <title>The genome of the North American firefly Photinus pyralis.</title>
        <authorList>
            <consortium name="Photinus pyralis genome working group"/>
            <person name="Fallon T.R."/>
            <person name="Sander Lower S.E."/>
            <person name="Weng J.-K."/>
        </authorList>
    </citation>
    <scope>NUCLEOTIDE SEQUENCE</scope>
    <source>
        <strain evidence="15">TRF0915ILg1</strain>
        <tissue evidence="15">Whole body</tissue>
    </source>
</reference>
<dbReference type="PANTHER" id="PTHR42753">
    <property type="entry name" value="MITOCHONDRIAL RIBOSOME PROTEIN L39/PROLYL-TRNA LIGASE FAMILY MEMBER"/>
    <property type="match status" value="1"/>
</dbReference>
<dbReference type="InterPro" id="IPR050062">
    <property type="entry name" value="Pro-tRNA_synthetase"/>
</dbReference>
<dbReference type="GO" id="GO:0006433">
    <property type="term" value="P:prolyl-tRNA aminoacylation"/>
    <property type="evidence" value="ECO:0007669"/>
    <property type="project" value="InterPro"/>
</dbReference>
<comment type="function">
    <text evidence="12">Mitochondrial aminoacyl-tRNA synthetase that catalyzes the specific attachment of the proline amino acid (aa) to the homologous transfer RNA (tRNA), further participating in protein synthesis. The reaction occurs in a two steps: proline is first activated by ATP to form Pro-AMP and then transferred to the acceptor end of tRNA(Pro).</text>
</comment>
<evidence type="ECO:0000256" key="1">
    <source>
        <dbReference type="ARBA" id="ARBA00004305"/>
    </source>
</evidence>
<evidence type="ECO:0000256" key="12">
    <source>
        <dbReference type="ARBA" id="ARBA00058798"/>
    </source>
</evidence>
<dbReference type="CDD" id="cd00779">
    <property type="entry name" value="ProRS_core_prok"/>
    <property type="match status" value="1"/>
</dbReference>
<keyword evidence="4" id="KW-0547">Nucleotide-binding</keyword>
<dbReference type="SUPFAM" id="SSF55681">
    <property type="entry name" value="Class II aaRS and biotin synthetases"/>
    <property type="match status" value="1"/>
</dbReference>
<dbReference type="FunFam" id="3.40.50.800:FF:000020">
    <property type="entry name" value="Probable proline--tRNA ligase, mitochondrial"/>
    <property type="match status" value="1"/>
</dbReference>
<evidence type="ECO:0000256" key="5">
    <source>
        <dbReference type="ARBA" id="ARBA00022840"/>
    </source>
</evidence>
<dbReference type="GO" id="GO:0005524">
    <property type="term" value="F:ATP binding"/>
    <property type="evidence" value="ECO:0007669"/>
    <property type="project" value="UniProtKB-KW"/>
</dbReference>
<dbReference type="SUPFAM" id="SSF52954">
    <property type="entry name" value="Class II aaRS ABD-related"/>
    <property type="match status" value="1"/>
</dbReference>
<evidence type="ECO:0000256" key="4">
    <source>
        <dbReference type="ARBA" id="ARBA00022741"/>
    </source>
</evidence>
<dbReference type="InterPro" id="IPR045864">
    <property type="entry name" value="aa-tRNA-synth_II/BPL/LPL"/>
</dbReference>
<proteinExistence type="predicted"/>
<accession>A0A8K0DI69</accession>
<keyword evidence="16" id="KW-1185">Reference proteome</keyword>
<dbReference type="InterPro" id="IPR004154">
    <property type="entry name" value="Anticodon-bd"/>
</dbReference>
<dbReference type="Proteomes" id="UP000801492">
    <property type="component" value="Unassembled WGS sequence"/>
</dbReference>
<keyword evidence="8" id="KW-0496">Mitochondrion</keyword>
<protein>
    <recommendedName>
        <fullName evidence="13">Probable proline--tRNA ligase, mitochondrial</fullName>
        <ecNumber evidence="2">6.1.1.15</ecNumber>
    </recommendedName>
    <alternativeName>
        <fullName evidence="10">Prolyl-tRNA synthetase</fullName>
    </alternativeName>
</protein>
<dbReference type="EC" id="6.1.1.15" evidence="2"/>
<dbReference type="InterPro" id="IPR002314">
    <property type="entry name" value="aa-tRNA-synt_IIb"/>
</dbReference>
<dbReference type="FunFam" id="3.30.930.10:FF:000042">
    <property type="entry name" value="probable proline--tRNA ligase, mitochondrial"/>
    <property type="match status" value="1"/>
</dbReference>
<evidence type="ECO:0000256" key="13">
    <source>
        <dbReference type="ARBA" id="ARBA00071545"/>
    </source>
</evidence>
<feature type="domain" description="Aminoacyl-transfer RNA synthetases class-II family profile" evidence="14">
    <location>
        <begin position="41"/>
        <end position="345"/>
    </location>
</feature>
<evidence type="ECO:0000256" key="3">
    <source>
        <dbReference type="ARBA" id="ARBA00022598"/>
    </source>
</evidence>
<dbReference type="OrthoDB" id="10267474at2759"/>
<evidence type="ECO:0000256" key="2">
    <source>
        <dbReference type="ARBA" id="ARBA00012831"/>
    </source>
</evidence>
<dbReference type="Gene3D" id="3.30.930.10">
    <property type="entry name" value="Bira Bifunctional Protein, Domain 2"/>
    <property type="match status" value="1"/>
</dbReference>
<sequence length="450" mass="51362">MWQQTFRVPNLSTSSNIIHRLSKIFQPKHVIPVNAQIKNKEITSKSQRLMLELGIIRQASPGSFHFLPLGLRALEKLIRLVDLEMSRIGAQKVMFPTLTNAKLWESTGRLDDIGPELFRLKDRHQHTYILSPTHEEAAAELLASISQISYKDLPLRLYQTTSKYRDEMKPRFGLMRGRQFMMKDLYTFDTDLETAQETYNEVCESYDNIFKKIGINFVKALGTCGAMGGSLSHEYHYRTDIGEDQLLRCLDCGYSANVQHSGNEKCGNCGNSNNLQINRGIEVGHTFLLGDKYSKPLKAFFLTQENKPNVLQMGSYGLGLSRIIAAAVEVLSSEHEIRWPRILAPYTVVIIPPKEGSKEEPHTLQIPEKLYSLLESAHPLEDNVVLDDRKHMTIGKRLLDARRVGYPYIIVIGTRAKEDPPIFELNDIEENKQLFLNESDLLIYLNNKLK</sequence>
<gene>
    <name evidence="15" type="ORF">ILUMI_05184</name>
</gene>
<dbReference type="PROSITE" id="PS50862">
    <property type="entry name" value="AA_TRNA_LIGASE_II"/>
    <property type="match status" value="1"/>
</dbReference>
<evidence type="ECO:0000256" key="8">
    <source>
        <dbReference type="ARBA" id="ARBA00023128"/>
    </source>
</evidence>
<evidence type="ECO:0000256" key="9">
    <source>
        <dbReference type="ARBA" id="ARBA00023146"/>
    </source>
</evidence>
<keyword evidence="7" id="KW-0809">Transit peptide</keyword>
<keyword evidence="5" id="KW-0067">ATP-binding</keyword>
<dbReference type="GO" id="GO:0004827">
    <property type="term" value="F:proline-tRNA ligase activity"/>
    <property type="evidence" value="ECO:0007669"/>
    <property type="project" value="UniProtKB-EC"/>
</dbReference>
<dbReference type="GO" id="GO:0005759">
    <property type="term" value="C:mitochondrial matrix"/>
    <property type="evidence" value="ECO:0007669"/>
    <property type="project" value="UniProtKB-SubCell"/>
</dbReference>
<keyword evidence="3" id="KW-0436">Ligase</keyword>
<comment type="catalytic activity">
    <reaction evidence="11">
        <text>tRNA(Pro) + L-proline + ATP = L-prolyl-tRNA(Pro) + AMP + diphosphate</text>
        <dbReference type="Rhea" id="RHEA:14305"/>
        <dbReference type="Rhea" id="RHEA-COMP:9700"/>
        <dbReference type="Rhea" id="RHEA-COMP:9702"/>
        <dbReference type="ChEBI" id="CHEBI:30616"/>
        <dbReference type="ChEBI" id="CHEBI:33019"/>
        <dbReference type="ChEBI" id="CHEBI:60039"/>
        <dbReference type="ChEBI" id="CHEBI:78442"/>
        <dbReference type="ChEBI" id="CHEBI:78532"/>
        <dbReference type="ChEBI" id="CHEBI:456215"/>
        <dbReference type="EC" id="6.1.1.15"/>
    </reaction>
</comment>
<dbReference type="PRINTS" id="PR01046">
    <property type="entry name" value="TRNASYNTHPRO"/>
</dbReference>
<dbReference type="InterPro" id="IPR033730">
    <property type="entry name" value="ProRS_core_prok"/>
</dbReference>
<dbReference type="InterPro" id="IPR002316">
    <property type="entry name" value="Pro-tRNA-ligase_IIa"/>
</dbReference>
<evidence type="ECO:0000256" key="10">
    <source>
        <dbReference type="ARBA" id="ARBA00029731"/>
    </source>
</evidence>
<evidence type="ECO:0000259" key="14">
    <source>
        <dbReference type="PROSITE" id="PS50862"/>
    </source>
</evidence>
<keyword evidence="6" id="KW-0648">Protein biosynthesis</keyword>
<dbReference type="Pfam" id="PF03129">
    <property type="entry name" value="HGTP_anticodon"/>
    <property type="match status" value="1"/>
</dbReference>
<keyword evidence="9" id="KW-0030">Aminoacyl-tRNA synthetase</keyword>
<dbReference type="InterPro" id="IPR006195">
    <property type="entry name" value="aa-tRNA-synth_II"/>
</dbReference>
<evidence type="ECO:0000256" key="6">
    <source>
        <dbReference type="ARBA" id="ARBA00022917"/>
    </source>
</evidence>
<dbReference type="EMBL" id="VTPC01001909">
    <property type="protein sequence ID" value="KAF2901000.1"/>
    <property type="molecule type" value="Genomic_DNA"/>
</dbReference>
<evidence type="ECO:0000313" key="15">
    <source>
        <dbReference type="EMBL" id="KAF2901000.1"/>
    </source>
</evidence>
<dbReference type="Gene3D" id="3.40.50.800">
    <property type="entry name" value="Anticodon-binding domain"/>
    <property type="match status" value="1"/>
</dbReference>
<dbReference type="PANTHER" id="PTHR42753:SF10">
    <property type="entry name" value="PROLINE--TRNA LIGASE, MITOCHONDRIAL-RELATED"/>
    <property type="match status" value="1"/>
</dbReference>
<dbReference type="InterPro" id="IPR036621">
    <property type="entry name" value="Anticodon-bd_dom_sf"/>
</dbReference>